<evidence type="ECO:0000259" key="10">
    <source>
        <dbReference type="Pfam" id="PF12161"/>
    </source>
</evidence>
<keyword evidence="6" id="KW-0680">Restriction system</keyword>
<dbReference type="Gene3D" id="1.20.1260.30">
    <property type="match status" value="1"/>
</dbReference>
<evidence type="ECO:0000256" key="8">
    <source>
        <dbReference type="SAM" id="Coils"/>
    </source>
</evidence>
<dbReference type="Proteomes" id="UP000243406">
    <property type="component" value="Unassembled WGS sequence"/>
</dbReference>
<keyword evidence="5" id="KW-0949">S-adenosyl-L-methionine</keyword>
<reference evidence="12" key="1">
    <citation type="submission" date="2017-02" db="EMBL/GenBank/DDBJ databases">
        <authorList>
            <person name="Varghese N."/>
            <person name="Submissions S."/>
        </authorList>
    </citation>
    <scope>NUCLEOTIDE SEQUENCE [LARGE SCALE GENOMIC DNA]</scope>
    <source>
        <strain evidence="12">ATCC 35199</strain>
    </source>
</reference>
<dbReference type="OrthoDB" id="9814572at2"/>
<evidence type="ECO:0000256" key="5">
    <source>
        <dbReference type="ARBA" id="ARBA00022691"/>
    </source>
</evidence>
<dbReference type="GO" id="GO:0009007">
    <property type="term" value="F:site-specific DNA-methyltransferase (adenine-specific) activity"/>
    <property type="evidence" value="ECO:0007669"/>
    <property type="project" value="UniProtKB-EC"/>
</dbReference>
<keyword evidence="3" id="KW-0489">Methyltransferase</keyword>
<evidence type="ECO:0000256" key="7">
    <source>
        <dbReference type="ARBA" id="ARBA00047942"/>
    </source>
</evidence>
<dbReference type="PRINTS" id="PR00507">
    <property type="entry name" value="N12N6MTFRASE"/>
</dbReference>
<accession>A0A1T4ZT32</accession>
<dbReference type="PANTHER" id="PTHR42998">
    <property type="entry name" value="TYPE I RESTRICTION ENZYME HINDVIIP M PROTEIN-RELATED"/>
    <property type="match status" value="1"/>
</dbReference>
<sequence>MTNTELKNLKDTLWQSADTLRADSGLKSSEYATPILGLIFLRFAESKYKQYEPAILEEYNKLKGSRMERAIHEIAIEKCGFYLPDEARYDFLLNLPETENIPEKVKQAMVDIELYTKELEDTLPKDEYYAVDGKDGKAVLKKLLKAFKDIPDNTSIDIFGDIYEYFLGKFALAEGQGGGEFFTPSTVVRYMVEVLNPTEGEIFDPACGSGGMFVQTAHYIATHRDKGNELNLRAYGVEKTGATVKLAKMNLALHNIRGTITHTNSYYNDPYNCFGRFDYVMANPPFNVDGIELSDVKDQPRFNTYGVPQNKSKTKKNASETVPNGNYLWINLFATSIKEKTGKAALVMANSASDAGNSEKDIRKKLIESGVVSQMVTLPKNMFNTVTLPATLWFFDAAHKNKDEILFIDARNIFTQVDRAHRKFSDEQIKNLAIISRLYEGDSDAFVALIDEYKNEIAHLEGGGEVDENKDIAYWQANIDWLLEHFPEGKYVDVTGLCKAAKIEGEDGIKDQDYSLNPGRYVGVVIEDDGMTVEEFKEEMLSLNNELLSLNDEAHGLEKKITDNLRELVM</sequence>
<dbReference type="Pfam" id="PF02384">
    <property type="entry name" value="N6_Mtase"/>
    <property type="match status" value="1"/>
</dbReference>
<evidence type="ECO:0000259" key="9">
    <source>
        <dbReference type="Pfam" id="PF02384"/>
    </source>
</evidence>
<comment type="similarity">
    <text evidence="1">Belongs to the N(4)/N(6)-methyltransferase family.</text>
</comment>
<dbReference type="SUPFAM" id="SSF53335">
    <property type="entry name" value="S-adenosyl-L-methionine-dependent methyltransferases"/>
    <property type="match status" value="1"/>
</dbReference>
<feature type="domain" description="N6 adenine-specific DNA methyltransferase N-terminal" evidence="10">
    <location>
        <begin position="9"/>
        <end position="147"/>
    </location>
</feature>
<evidence type="ECO:0000256" key="3">
    <source>
        <dbReference type="ARBA" id="ARBA00022603"/>
    </source>
</evidence>
<dbReference type="EC" id="2.1.1.72" evidence="2"/>
<evidence type="ECO:0000256" key="6">
    <source>
        <dbReference type="ARBA" id="ARBA00022747"/>
    </source>
</evidence>
<protein>
    <recommendedName>
        <fullName evidence="2">site-specific DNA-methyltransferase (adenine-specific)</fullName>
        <ecNumber evidence="2">2.1.1.72</ecNumber>
    </recommendedName>
</protein>
<keyword evidence="12" id="KW-1185">Reference proteome</keyword>
<evidence type="ECO:0000256" key="2">
    <source>
        <dbReference type="ARBA" id="ARBA00011900"/>
    </source>
</evidence>
<dbReference type="AlphaFoldDB" id="A0A1T4ZT32"/>
<dbReference type="InterPro" id="IPR029063">
    <property type="entry name" value="SAM-dependent_MTases_sf"/>
</dbReference>
<comment type="catalytic activity">
    <reaction evidence="7">
        <text>a 2'-deoxyadenosine in DNA + S-adenosyl-L-methionine = an N(6)-methyl-2'-deoxyadenosine in DNA + S-adenosyl-L-homocysteine + H(+)</text>
        <dbReference type="Rhea" id="RHEA:15197"/>
        <dbReference type="Rhea" id="RHEA-COMP:12418"/>
        <dbReference type="Rhea" id="RHEA-COMP:12419"/>
        <dbReference type="ChEBI" id="CHEBI:15378"/>
        <dbReference type="ChEBI" id="CHEBI:57856"/>
        <dbReference type="ChEBI" id="CHEBI:59789"/>
        <dbReference type="ChEBI" id="CHEBI:90615"/>
        <dbReference type="ChEBI" id="CHEBI:90616"/>
        <dbReference type="EC" id="2.1.1.72"/>
    </reaction>
</comment>
<proteinExistence type="inferred from homology"/>
<dbReference type="Pfam" id="PF12161">
    <property type="entry name" value="HsdM_N"/>
    <property type="match status" value="1"/>
</dbReference>
<evidence type="ECO:0000256" key="4">
    <source>
        <dbReference type="ARBA" id="ARBA00022679"/>
    </source>
</evidence>
<dbReference type="InterPro" id="IPR022749">
    <property type="entry name" value="D12N6_MeTrfase_N"/>
</dbReference>
<keyword evidence="4" id="KW-0808">Transferase</keyword>
<dbReference type="GO" id="GO:0009307">
    <property type="term" value="P:DNA restriction-modification system"/>
    <property type="evidence" value="ECO:0007669"/>
    <property type="project" value="UniProtKB-KW"/>
</dbReference>
<gene>
    <name evidence="11" type="ORF">SAMN02745120_0358</name>
</gene>
<organism evidence="11 12">
    <name type="scientific">Acetoanaerobium noterae</name>
    <dbReference type="NCBI Taxonomy" id="745369"/>
    <lineage>
        <taxon>Bacteria</taxon>
        <taxon>Bacillati</taxon>
        <taxon>Bacillota</taxon>
        <taxon>Clostridia</taxon>
        <taxon>Peptostreptococcales</taxon>
        <taxon>Filifactoraceae</taxon>
        <taxon>Acetoanaerobium</taxon>
    </lineage>
</organism>
<dbReference type="GO" id="GO:0003677">
    <property type="term" value="F:DNA binding"/>
    <property type="evidence" value="ECO:0007669"/>
    <property type="project" value="InterPro"/>
</dbReference>
<dbReference type="GO" id="GO:0008170">
    <property type="term" value="F:N-methyltransferase activity"/>
    <property type="evidence" value="ECO:0007669"/>
    <property type="project" value="InterPro"/>
</dbReference>
<dbReference type="InterPro" id="IPR052916">
    <property type="entry name" value="Type-I_RE_MTase_Subunit"/>
</dbReference>
<dbReference type="InterPro" id="IPR003356">
    <property type="entry name" value="DNA_methylase_A-5"/>
</dbReference>
<name>A0A1T4ZT32_9FIRM</name>
<dbReference type="EMBL" id="FUYN01000001">
    <property type="protein sequence ID" value="SKB25900.1"/>
    <property type="molecule type" value="Genomic_DNA"/>
</dbReference>
<dbReference type="Gene3D" id="3.40.50.150">
    <property type="entry name" value="Vaccinia Virus protein VP39"/>
    <property type="match status" value="1"/>
</dbReference>
<keyword evidence="8" id="KW-0175">Coiled coil</keyword>
<feature type="domain" description="DNA methylase adenine-specific" evidence="9">
    <location>
        <begin position="155"/>
        <end position="439"/>
    </location>
</feature>
<dbReference type="CDD" id="cd02440">
    <property type="entry name" value="AdoMet_MTases"/>
    <property type="match status" value="1"/>
</dbReference>
<feature type="coiled-coil region" evidence="8">
    <location>
        <begin position="533"/>
        <end position="560"/>
    </location>
</feature>
<dbReference type="PANTHER" id="PTHR42998:SF1">
    <property type="entry name" value="TYPE I RESTRICTION ENZYME HINDI METHYLASE SUBUNIT"/>
    <property type="match status" value="1"/>
</dbReference>
<evidence type="ECO:0000256" key="1">
    <source>
        <dbReference type="ARBA" id="ARBA00006594"/>
    </source>
</evidence>
<evidence type="ECO:0000313" key="12">
    <source>
        <dbReference type="Proteomes" id="UP000243406"/>
    </source>
</evidence>
<dbReference type="GO" id="GO:0032259">
    <property type="term" value="P:methylation"/>
    <property type="evidence" value="ECO:0007669"/>
    <property type="project" value="UniProtKB-KW"/>
</dbReference>
<evidence type="ECO:0000313" key="11">
    <source>
        <dbReference type="EMBL" id="SKB25900.1"/>
    </source>
</evidence>
<dbReference type="RefSeq" id="WP_079588360.1">
    <property type="nucleotide sequence ID" value="NZ_FUYN01000001.1"/>
</dbReference>
<dbReference type="InterPro" id="IPR038333">
    <property type="entry name" value="T1MK-like_N_sf"/>
</dbReference>